<keyword evidence="1" id="KW-0472">Membrane</keyword>
<dbReference type="OrthoDB" id="2991597at2"/>
<keyword evidence="1" id="KW-1133">Transmembrane helix</keyword>
<proteinExistence type="predicted"/>
<dbReference type="RefSeq" id="WP_101579063.1">
    <property type="nucleotide sequence ID" value="NZ_PGVA01000058.1"/>
</dbReference>
<name>A0A2N5GH62_9BACI</name>
<comment type="caution">
    <text evidence="2">The sequence shown here is derived from an EMBL/GenBank/DDBJ whole genome shotgun (WGS) entry which is preliminary data.</text>
</comment>
<evidence type="ECO:0000313" key="2">
    <source>
        <dbReference type="EMBL" id="PLR80121.1"/>
    </source>
</evidence>
<organism evidence="2 4">
    <name type="scientific">Bacillus canaveralius</name>
    <dbReference type="NCBI Taxonomy" id="1403243"/>
    <lineage>
        <taxon>Bacteria</taxon>
        <taxon>Bacillati</taxon>
        <taxon>Bacillota</taxon>
        <taxon>Bacilli</taxon>
        <taxon>Bacillales</taxon>
        <taxon>Bacillaceae</taxon>
        <taxon>Bacillus</taxon>
    </lineage>
</organism>
<gene>
    <name evidence="2" type="ORF">CU635_19585</name>
    <name evidence="3" type="ORF">CVD25_19225</name>
</gene>
<evidence type="ECO:0000313" key="3">
    <source>
        <dbReference type="EMBL" id="PLR91645.1"/>
    </source>
</evidence>
<dbReference type="EMBL" id="PGVA01000058">
    <property type="protein sequence ID" value="PLR80121.1"/>
    <property type="molecule type" value="Genomic_DNA"/>
</dbReference>
<feature type="transmembrane region" description="Helical" evidence="1">
    <location>
        <begin position="59"/>
        <end position="82"/>
    </location>
</feature>
<accession>A0A2N5GH62</accession>
<protein>
    <submittedName>
        <fullName evidence="2">Uncharacterized protein</fullName>
    </submittedName>
</protein>
<evidence type="ECO:0000313" key="4">
    <source>
        <dbReference type="Proteomes" id="UP000234951"/>
    </source>
</evidence>
<keyword evidence="1" id="KW-0812">Transmembrane</keyword>
<evidence type="ECO:0000256" key="1">
    <source>
        <dbReference type="SAM" id="Phobius"/>
    </source>
</evidence>
<dbReference type="Proteomes" id="UP000234951">
    <property type="component" value="Unassembled WGS sequence"/>
</dbReference>
<keyword evidence="5" id="KW-1185">Reference proteome</keyword>
<evidence type="ECO:0000313" key="5">
    <source>
        <dbReference type="Proteomes" id="UP000235114"/>
    </source>
</evidence>
<dbReference type="EMBL" id="PGVD01000065">
    <property type="protein sequence ID" value="PLR91645.1"/>
    <property type="molecule type" value="Genomic_DNA"/>
</dbReference>
<reference evidence="2 4" key="1">
    <citation type="submission" date="2017-11" db="EMBL/GenBank/DDBJ databases">
        <title>Comparitive Functional Genomics of Dry Heat Resistant strains isolated from the Viking Spacecraft.</title>
        <authorList>
            <person name="Seuylemezian A."/>
            <person name="Cooper K."/>
            <person name="Vaishampayan P."/>
        </authorList>
    </citation>
    <scope>NUCLEOTIDE SEQUENCE [LARGE SCALE GENOMIC DNA]</scope>
    <source>
        <strain evidence="2 4">M4.6</strain>
    </source>
</reference>
<reference evidence="3 5" key="2">
    <citation type="submission" date="2017-12" db="EMBL/GenBank/DDBJ databases">
        <title>Comparative Functional Genomics of Dry Heat Resistant strains isolated from the Viking Spacecraft.</title>
        <authorList>
            <person name="Seuylemezian A."/>
            <person name="Cooper K."/>
            <person name="Vaishampayan P."/>
        </authorList>
    </citation>
    <scope>NUCLEOTIDE SEQUENCE [LARGE SCALE GENOMIC DNA]</scope>
    <source>
        <strain evidence="3 5">ATCC 29669</strain>
    </source>
</reference>
<dbReference type="Proteomes" id="UP000235114">
    <property type="component" value="Unassembled WGS sequence"/>
</dbReference>
<sequence>MSISRYYNMCNRGIGRAVQIRTRDGRIHRGIIERVTPSRVFLRPFGRGRSYGGYGYGGWGWGFAAGIALGAIAALIFIPLFLW</sequence>
<dbReference type="AlphaFoldDB" id="A0A2N5GH62"/>